<evidence type="ECO:0000313" key="2">
    <source>
        <dbReference type="Proteomes" id="UP000249464"/>
    </source>
</evidence>
<reference evidence="1 2" key="1">
    <citation type="submission" date="2016-11" db="EMBL/GenBank/DDBJ databases">
        <authorList>
            <person name="Jaros S."/>
            <person name="Januszkiewicz K."/>
            <person name="Wedrychowicz H."/>
        </authorList>
    </citation>
    <scope>NUCLEOTIDE SEQUENCE [LARGE SCALE GENOMIC DNA]</scope>
</reference>
<organism evidence="1 2">
    <name type="scientific">Microbotryum silenes-dioicae</name>
    <dbReference type="NCBI Taxonomy" id="796604"/>
    <lineage>
        <taxon>Eukaryota</taxon>
        <taxon>Fungi</taxon>
        <taxon>Dikarya</taxon>
        <taxon>Basidiomycota</taxon>
        <taxon>Pucciniomycotina</taxon>
        <taxon>Microbotryomycetes</taxon>
        <taxon>Microbotryales</taxon>
        <taxon>Microbotryaceae</taxon>
        <taxon>Microbotryum</taxon>
    </lineage>
</organism>
<name>A0A2X0P0D3_9BASI</name>
<sequence>MVSTPLASASHLLNGVDSAPPTILSLAHSLSTSISATFDRVCSSTSSSSCSMPSSSTRFLHPYGPLDPQQLSSTRQHVSTTLTQLRQAIESFNSLLPPPPTPTSDHSTSNQATAVAPNASNTVKPHAQLDKYLSVLKEASTHQGALNHWLSTELEIAKRIVDAHTNEDSVPVAIPNELGSIGLERTVQVLQGIAKGLGLVSFREGGQEEGEKLAMTMTMPRAETETLSLGGKVMVVDFIISTKRGNVDKVNVSYVMDAGQVDLTEAAGSLQKCVSLLGDEEGDAHEEAGGKALQAGLRGCRRILRELTSLDTMTEQSGVDAFLAVERIEMACRLVLSPGQAEGQACSQTTSKPVDPTRRGLLLPRTRDHLPRMVYHATPLVQMTNTWTQASMSNFEQDLSDLLSLDGISTVSIHLEKPNKATLIPSSYVDLVEEETQGDSTTTMFDPPAVKKIRYRVLDKCTAPWFVARFDGGVGITKEVGRRLREVLGEVGVGVGSGKGKGLGMEGACTLDAVLLSQRPMERVDAVDPSARYKVSFDDLPMVQEYALDTSTRVPGYLLTSIRFRAPEQLFKALKIIQAQARINALVRSVFHPRYLVPKSGMNNEVLDGALRTKRRKLEVEVPITLEDVLAQMLTHSVIRLIEESTRSTLPIFVQIKSDSSLSLSFPHPSGPAELAKPTALRISSTSSEEGEEGYHLRFEGLEVDVSKAKEVLDLTGDLGLLMRWAMKTLG</sequence>
<dbReference type="Proteomes" id="UP000249464">
    <property type="component" value="Unassembled WGS sequence"/>
</dbReference>
<dbReference type="EMBL" id="FQNC01000020">
    <property type="protein sequence ID" value="SGY25692.1"/>
    <property type="molecule type" value="Genomic_DNA"/>
</dbReference>
<evidence type="ECO:0000313" key="1">
    <source>
        <dbReference type="EMBL" id="SGY25692.1"/>
    </source>
</evidence>
<dbReference type="AlphaFoldDB" id="A0A2X0P0D3"/>
<accession>A0A2X0P0D3</accession>
<gene>
    <name evidence="1" type="primary">BQ5605_C018g08656</name>
    <name evidence="1" type="ORF">BQ5605_C018G08656</name>
</gene>
<proteinExistence type="predicted"/>
<protein>
    <submittedName>
        <fullName evidence="1">BQ5605_C018g08656 protein</fullName>
    </submittedName>
</protein>
<keyword evidence="2" id="KW-1185">Reference proteome</keyword>
<dbReference type="STRING" id="796604.A0A2X0P0D3"/>